<comment type="caution">
    <text evidence="2">The sequence shown here is derived from an EMBL/GenBank/DDBJ whole genome shotgun (WGS) entry which is preliminary data.</text>
</comment>
<evidence type="ECO:0000313" key="2">
    <source>
        <dbReference type="EMBL" id="MCI4657163.1"/>
    </source>
</evidence>
<keyword evidence="3" id="KW-1185">Reference proteome</keyword>
<evidence type="ECO:0000313" key="3">
    <source>
        <dbReference type="Proteomes" id="UP001165341"/>
    </source>
</evidence>
<reference evidence="2" key="1">
    <citation type="submission" date="2022-03" db="EMBL/GenBank/DDBJ databases">
        <title>Cryobacterium sp. nov. strain ZS14-85, isolated from Antarctic soil.</title>
        <authorList>
            <person name="Li J."/>
            <person name="Niu G."/>
        </authorList>
    </citation>
    <scope>NUCLEOTIDE SEQUENCE</scope>
    <source>
        <strain evidence="2">ZS14-85</strain>
    </source>
</reference>
<feature type="transmembrane region" description="Helical" evidence="1">
    <location>
        <begin position="144"/>
        <end position="163"/>
    </location>
</feature>
<dbReference type="Proteomes" id="UP001165341">
    <property type="component" value="Unassembled WGS sequence"/>
</dbReference>
<feature type="transmembrane region" description="Helical" evidence="1">
    <location>
        <begin position="74"/>
        <end position="100"/>
    </location>
</feature>
<protein>
    <submittedName>
        <fullName evidence="2">Uncharacterized protein</fullName>
    </submittedName>
</protein>
<accession>A0AA41QUC7</accession>
<proteinExistence type="predicted"/>
<feature type="transmembrane region" description="Helical" evidence="1">
    <location>
        <begin position="112"/>
        <end position="132"/>
    </location>
</feature>
<feature type="transmembrane region" description="Helical" evidence="1">
    <location>
        <begin position="15"/>
        <end position="33"/>
    </location>
</feature>
<organism evidence="2 3">
    <name type="scientific">Cryobacterium zhongshanensis</name>
    <dbReference type="NCBI Taxonomy" id="2928153"/>
    <lineage>
        <taxon>Bacteria</taxon>
        <taxon>Bacillati</taxon>
        <taxon>Actinomycetota</taxon>
        <taxon>Actinomycetes</taxon>
        <taxon>Micrococcales</taxon>
        <taxon>Microbacteriaceae</taxon>
        <taxon>Cryobacterium</taxon>
    </lineage>
</organism>
<dbReference type="AlphaFoldDB" id="A0AA41QUC7"/>
<evidence type="ECO:0000256" key="1">
    <source>
        <dbReference type="SAM" id="Phobius"/>
    </source>
</evidence>
<gene>
    <name evidence="2" type="ORF">MQH31_04975</name>
</gene>
<sequence length="217" mass="22159">MATSQNPAPVAPGRAWTVGGVLLLVSVVFGVAAQAVTTLIGAGGVIRVAVYAAALLVFAFGLRGSGSVTARRPLGTAALTVLAVWLVLGQVFSSVLIAAFPHDSPPGSLLQFGYIDPFVQFAAALVAVIQIARAGVVPAPWNWAPAWALVAVSVPWLLTQVIAAGDTQQSALTPIILIGALDGLIRVGSALFLGVLAIVCGDRLSRSRSRSTPSMAD</sequence>
<feature type="transmembrane region" description="Helical" evidence="1">
    <location>
        <begin position="175"/>
        <end position="200"/>
    </location>
</feature>
<dbReference type="EMBL" id="JALGAR010000001">
    <property type="protein sequence ID" value="MCI4657163.1"/>
    <property type="molecule type" value="Genomic_DNA"/>
</dbReference>
<keyword evidence="1" id="KW-0472">Membrane</keyword>
<feature type="transmembrane region" description="Helical" evidence="1">
    <location>
        <begin position="39"/>
        <end position="62"/>
    </location>
</feature>
<name>A0AA41QUC7_9MICO</name>
<keyword evidence="1" id="KW-0812">Transmembrane</keyword>
<dbReference type="RefSeq" id="WP_243011149.1">
    <property type="nucleotide sequence ID" value="NZ_JALGAR010000001.1"/>
</dbReference>
<keyword evidence="1" id="KW-1133">Transmembrane helix</keyword>